<dbReference type="AlphaFoldDB" id="A0A6I6JSM6"/>
<keyword evidence="7" id="KW-0378">Hydrolase</keyword>
<dbReference type="Pfam" id="PF17678">
    <property type="entry name" value="Glyco_hydro_92N"/>
    <property type="match status" value="1"/>
</dbReference>
<dbReference type="Pfam" id="PF07971">
    <property type="entry name" value="Glyco_hydro_92"/>
    <property type="match status" value="3"/>
</dbReference>
<dbReference type="Gene3D" id="1.20.1050.60">
    <property type="entry name" value="alpha-1,2-mannosidase"/>
    <property type="match status" value="1"/>
</dbReference>
<name>A0A6I6JSM6_9BACT</name>
<dbReference type="PANTHER" id="PTHR12143:SF39">
    <property type="entry name" value="SECRETED PROTEIN"/>
    <property type="match status" value="1"/>
</dbReference>
<evidence type="ECO:0000313" key="8">
    <source>
        <dbReference type="Proteomes" id="UP000428260"/>
    </source>
</evidence>
<feature type="signal peptide" evidence="4">
    <location>
        <begin position="1"/>
        <end position="21"/>
    </location>
</feature>
<evidence type="ECO:0000313" key="7">
    <source>
        <dbReference type="EMBL" id="QGY42793.1"/>
    </source>
</evidence>
<evidence type="ECO:0000256" key="1">
    <source>
        <dbReference type="ARBA" id="ARBA00001913"/>
    </source>
</evidence>
<gene>
    <name evidence="7" type="ORF">GM418_03740</name>
</gene>
<keyword evidence="4" id="KW-0732">Signal</keyword>
<dbReference type="PROSITE" id="PS51257">
    <property type="entry name" value="PROKAR_LIPOPROTEIN"/>
    <property type="match status" value="1"/>
</dbReference>
<feature type="domain" description="Glycosyl hydrolase family 92" evidence="5">
    <location>
        <begin position="419"/>
        <end position="549"/>
    </location>
</feature>
<evidence type="ECO:0000256" key="2">
    <source>
        <dbReference type="ARBA" id="ARBA00011245"/>
    </source>
</evidence>
<evidence type="ECO:0000259" key="5">
    <source>
        <dbReference type="Pfam" id="PF07971"/>
    </source>
</evidence>
<dbReference type="Gene3D" id="3.30.2080.10">
    <property type="entry name" value="GH92 mannosidase domain"/>
    <property type="match status" value="1"/>
</dbReference>
<feature type="chain" id="PRO_5026327906" evidence="4">
    <location>
        <begin position="22"/>
        <end position="686"/>
    </location>
</feature>
<evidence type="ECO:0000259" key="6">
    <source>
        <dbReference type="Pfam" id="PF17678"/>
    </source>
</evidence>
<keyword evidence="8" id="KW-1185">Reference proteome</keyword>
<feature type="domain" description="Glycosyl hydrolase family 92" evidence="5">
    <location>
        <begin position="242"/>
        <end position="411"/>
    </location>
</feature>
<keyword evidence="3" id="KW-0106">Calcium</keyword>
<accession>A0A6I6JSM6</accession>
<dbReference type="GO" id="GO:0006516">
    <property type="term" value="P:glycoprotein catabolic process"/>
    <property type="evidence" value="ECO:0007669"/>
    <property type="project" value="TreeGrafter"/>
</dbReference>
<dbReference type="GO" id="GO:0000224">
    <property type="term" value="F:peptide-N4-(N-acetyl-beta-glucosaminyl)asparagine amidase activity"/>
    <property type="evidence" value="ECO:0007669"/>
    <property type="project" value="TreeGrafter"/>
</dbReference>
<dbReference type="PANTHER" id="PTHR12143">
    <property type="entry name" value="PEPTIDE N-GLYCANASE PNGASE -RELATED"/>
    <property type="match status" value="1"/>
</dbReference>
<dbReference type="GO" id="GO:0005975">
    <property type="term" value="P:carbohydrate metabolic process"/>
    <property type="evidence" value="ECO:0007669"/>
    <property type="project" value="InterPro"/>
</dbReference>
<evidence type="ECO:0000256" key="3">
    <source>
        <dbReference type="ARBA" id="ARBA00022837"/>
    </source>
</evidence>
<dbReference type="InterPro" id="IPR008928">
    <property type="entry name" value="6-hairpin_glycosidase_sf"/>
</dbReference>
<evidence type="ECO:0000256" key="4">
    <source>
        <dbReference type="SAM" id="SignalP"/>
    </source>
</evidence>
<dbReference type="InterPro" id="IPR050883">
    <property type="entry name" value="PNGase"/>
</dbReference>
<sequence length="686" mass="78250">MKRYCIILLTTLALISCNSCRPSMRENNKFVNPFIGTAGDYGQTDPSANIPFGMIKAGPDTDPGNHCGYDYNATKFLGFSQNRASGVGCSGTGGNLRIFPFINNLKESAEMDKNTEKAEPGFYSVKLRNGIIAEATAARTAGIYRFIFPKTEKTGFRIHFETSYSGFIDEKHIFQNDRFLKGWIQCRGNCKMGSYKFYYFVELAEKPAEIKESKGIADIYFSANSSQTQIIKVGLSSVSTAEAEKNLNSEAAEINFDQMRAIAAKNWREYLGRVNVTTDNDTLKTLFYTHLYHASQTPYNIIDESGSYGGSDGNTYHSDNGSYYSGWSLWDTFRSKMPLLSILYPEKYKNMMHSMYQLYKQGKSDDPTDTESFILIRNEHSIPVLLDAYRKDLLDEPLADVLHLMKKEAESLSVDSPDKILEACYDWWAFSEIAGKLGDVALQKEFYEKAINYRNIWDDKFKVMGANADVMHGDGLYEGTLWQYRWFVPYDYPWIEDAMGGKKASVSQLDYFFENNLFNVGNQPDIHVPFLYYEFGEPWKSQKLVRQILLEPTVNHYGTHEKWKNPYIGKVFKAEPEGYIEEMDDDAGTMSAWFVLSSMGLYPRNIGETSYWILPSVFEEVSIRLADKKSFKIINRRNSSDDIYIESATLNGEPFLKSWIDYRDIQNGGTLELTLSSTANTDWGKL</sequence>
<dbReference type="Proteomes" id="UP000428260">
    <property type="component" value="Chromosome"/>
</dbReference>
<feature type="domain" description="Glycosyl hydrolase family 92 N-terminal" evidence="6">
    <location>
        <begin position="30"/>
        <end position="212"/>
    </location>
</feature>
<reference evidence="7 8" key="1">
    <citation type="submission" date="2019-11" db="EMBL/GenBank/DDBJ databases">
        <authorList>
            <person name="Zheng R.K."/>
            <person name="Sun C.M."/>
        </authorList>
    </citation>
    <scope>NUCLEOTIDE SEQUENCE [LARGE SCALE GENOMIC DNA]</scope>
    <source>
        <strain evidence="7 8">WC007</strain>
    </source>
</reference>
<dbReference type="Gene3D" id="1.20.1610.10">
    <property type="entry name" value="alpha-1,2-mannosidases domains"/>
    <property type="match status" value="1"/>
</dbReference>
<proteinExistence type="predicted"/>
<dbReference type="InterPro" id="IPR014718">
    <property type="entry name" value="GH-type_carb-bd"/>
</dbReference>
<dbReference type="RefSeq" id="WP_158863282.1">
    <property type="nucleotide sequence ID" value="NZ_CP046401.1"/>
</dbReference>
<dbReference type="InterPro" id="IPR012939">
    <property type="entry name" value="Glyco_hydro_92"/>
</dbReference>
<dbReference type="GO" id="GO:0005829">
    <property type="term" value="C:cytosol"/>
    <property type="evidence" value="ECO:0007669"/>
    <property type="project" value="TreeGrafter"/>
</dbReference>
<dbReference type="SUPFAM" id="SSF48208">
    <property type="entry name" value="Six-hairpin glycosidases"/>
    <property type="match status" value="1"/>
</dbReference>
<dbReference type="EMBL" id="CP046401">
    <property type="protein sequence ID" value="QGY42793.1"/>
    <property type="molecule type" value="Genomic_DNA"/>
</dbReference>
<comment type="cofactor">
    <cofactor evidence="1">
        <name>Ca(2+)</name>
        <dbReference type="ChEBI" id="CHEBI:29108"/>
    </cofactor>
</comment>
<feature type="domain" description="Glycosyl hydrolase family 92" evidence="5">
    <location>
        <begin position="562"/>
        <end position="676"/>
    </location>
</feature>
<dbReference type="GO" id="GO:0030246">
    <property type="term" value="F:carbohydrate binding"/>
    <property type="evidence" value="ECO:0007669"/>
    <property type="project" value="InterPro"/>
</dbReference>
<protein>
    <submittedName>
        <fullName evidence="7">Glycoside hydrolase family 92 protein</fullName>
    </submittedName>
</protein>
<comment type="subunit">
    <text evidence="2">Monomer.</text>
</comment>
<dbReference type="Gene3D" id="2.70.98.10">
    <property type="match status" value="1"/>
</dbReference>
<dbReference type="InterPro" id="IPR041371">
    <property type="entry name" value="GH92_N"/>
</dbReference>
<organism evidence="7 8">
    <name type="scientific">Maribellus comscasis</name>
    <dbReference type="NCBI Taxonomy" id="2681766"/>
    <lineage>
        <taxon>Bacteria</taxon>
        <taxon>Pseudomonadati</taxon>
        <taxon>Bacteroidota</taxon>
        <taxon>Bacteroidia</taxon>
        <taxon>Marinilabiliales</taxon>
        <taxon>Prolixibacteraceae</taxon>
        <taxon>Maribellus</taxon>
    </lineage>
</organism>
<dbReference type="KEGG" id="mcos:GM418_03740"/>